<sequence length="72" mass="8061">MPSATTSSSSKKSSISPKPHHPPDWTTKHDAFVREKARHGEDAESIRILFEVEYPGVKVTKAWISARMKGNK</sequence>
<dbReference type="Proteomes" id="UP000094526">
    <property type="component" value="Unassembled WGS sequence"/>
</dbReference>
<evidence type="ECO:0008006" key="4">
    <source>
        <dbReference type="Google" id="ProtNLM"/>
    </source>
</evidence>
<dbReference type="VEuPathDB" id="FungiDB:CLCR_04479"/>
<comment type="caution">
    <text evidence="2">The sequence shown here is derived from an EMBL/GenBank/DDBJ whole genome shotgun (WGS) entry which is preliminary data.</text>
</comment>
<dbReference type="VEuPathDB" id="FungiDB:G647_08524"/>
<name>A0A1C1CIP2_9EURO</name>
<dbReference type="EMBL" id="LGRB01000012">
    <property type="protein sequence ID" value="OCT48393.1"/>
    <property type="molecule type" value="Genomic_DNA"/>
</dbReference>
<dbReference type="OrthoDB" id="5415523at2759"/>
<dbReference type="AlphaFoldDB" id="A0A1C1CIP2"/>
<feature type="region of interest" description="Disordered" evidence="1">
    <location>
        <begin position="1"/>
        <end position="38"/>
    </location>
</feature>
<evidence type="ECO:0000256" key="1">
    <source>
        <dbReference type="SAM" id="MobiDB-lite"/>
    </source>
</evidence>
<organism evidence="2 3">
    <name type="scientific">Cladophialophora carrionii</name>
    <dbReference type="NCBI Taxonomy" id="86049"/>
    <lineage>
        <taxon>Eukaryota</taxon>
        <taxon>Fungi</taxon>
        <taxon>Dikarya</taxon>
        <taxon>Ascomycota</taxon>
        <taxon>Pezizomycotina</taxon>
        <taxon>Eurotiomycetes</taxon>
        <taxon>Chaetothyriomycetidae</taxon>
        <taxon>Chaetothyriales</taxon>
        <taxon>Herpotrichiellaceae</taxon>
        <taxon>Cladophialophora</taxon>
    </lineage>
</organism>
<reference evidence="3" key="1">
    <citation type="submission" date="2015-07" db="EMBL/GenBank/DDBJ databases">
        <authorList>
            <person name="Teixeira M.M."/>
            <person name="Souza R.C."/>
            <person name="Almeida L.G."/>
            <person name="Vicente V.A."/>
            <person name="de Hoog S."/>
            <person name="Bocca A.L."/>
            <person name="de Almeida S.R."/>
            <person name="Vasconcelos A.T."/>
            <person name="Felipe M.S."/>
        </authorList>
    </citation>
    <scope>NUCLEOTIDE SEQUENCE [LARGE SCALE GENOMIC DNA]</scope>
    <source>
        <strain evidence="3">KSF</strain>
    </source>
</reference>
<protein>
    <recommendedName>
        <fullName evidence="4">Clr5 domain-containing protein</fullName>
    </recommendedName>
</protein>
<keyword evidence="3" id="KW-1185">Reference proteome</keyword>
<feature type="compositionally biased region" description="Basic and acidic residues" evidence="1">
    <location>
        <begin position="21"/>
        <end position="38"/>
    </location>
</feature>
<feature type="compositionally biased region" description="Low complexity" evidence="1">
    <location>
        <begin position="1"/>
        <end position="17"/>
    </location>
</feature>
<proteinExistence type="predicted"/>
<gene>
    <name evidence="2" type="ORF">CLCR_04479</name>
</gene>
<accession>A0A1C1CIP2</accession>
<evidence type="ECO:0000313" key="3">
    <source>
        <dbReference type="Proteomes" id="UP000094526"/>
    </source>
</evidence>
<evidence type="ECO:0000313" key="2">
    <source>
        <dbReference type="EMBL" id="OCT48393.1"/>
    </source>
</evidence>